<feature type="region of interest" description="Disordered" evidence="1">
    <location>
        <begin position="41"/>
        <end position="248"/>
    </location>
</feature>
<evidence type="ECO:0000313" key="3">
    <source>
        <dbReference type="EMBL" id="KAH7086865.1"/>
    </source>
</evidence>
<evidence type="ECO:0000256" key="2">
    <source>
        <dbReference type="SAM" id="SignalP"/>
    </source>
</evidence>
<protein>
    <submittedName>
        <fullName evidence="3">Uncharacterized protein</fullName>
    </submittedName>
</protein>
<feature type="compositionally biased region" description="Basic and acidic residues" evidence="1">
    <location>
        <begin position="41"/>
        <end position="52"/>
    </location>
</feature>
<sequence length="248" mass="26496">MRLNLITASVLVTLAACAPLASVGNSDALSFQAKRDTRLHDGIKTNTGKDDTPGLVIGDRGKRAERLNKPKDDSAGTAIVENKPPGTGKTRRSAQRLHDGLQTGPSHDDATPPFDGGKMRRSAQRLHDGLQTGPSHDDATPPFDGGKMRRSAQRLHDGLQTGPSHDDATPPFDGGKMRRSAQRLHDGLQTGPSHDDATPPFDGGKIRRSAQRLHDGLQTNPPKNDSAPGVIGKSKRAERINNAKDDSL</sequence>
<proteinExistence type="predicted"/>
<feature type="compositionally biased region" description="Basic and acidic residues" evidence="1">
    <location>
        <begin position="59"/>
        <end position="74"/>
    </location>
</feature>
<feature type="signal peptide" evidence="2">
    <location>
        <begin position="1"/>
        <end position="17"/>
    </location>
</feature>
<reference evidence="3" key="1">
    <citation type="journal article" date="2021" name="Nat. Commun.">
        <title>Genetic determinants of endophytism in the Arabidopsis root mycobiome.</title>
        <authorList>
            <person name="Mesny F."/>
            <person name="Miyauchi S."/>
            <person name="Thiergart T."/>
            <person name="Pickel B."/>
            <person name="Atanasova L."/>
            <person name="Karlsson M."/>
            <person name="Huettel B."/>
            <person name="Barry K.W."/>
            <person name="Haridas S."/>
            <person name="Chen C."/>
            <person name="Bauer D."/>
            <person name="Andreopoulos W."/>
            <person name="Pangilinan J."/>
            <person name="LaButti K."/>
            <person name="Riley R."/>
            <person name="Lipzen A."/>
            <person name="Clum A."/>
            <person name="Drula E."/>
            <person name="Henrissat B."/>
            <person name="Kohler A."/>
            <person name="Grigoriev I.V."/>
            <person name="Martin F.M."/>
            <person name="Hacquard S."/>
        </authorList>
    </citation>
    <scope>NUCLEOTIDE SEQUENCE</scope>
    <source>
        <strain evidence="3">MPI-SDFR-AT-0120</strain>
    </source>
</reference>
<name>A0A8K0R6L2_9PLEO</name>
<evidence type="ECO:0000256" key="1">
    <source>
        <dbReference type="SAM" id="MobiDB-lite"/>
    </source>
</evidence>
<dbReference type="OrthoDB" id="10497111at2759"/>
<dbReference type="Proteomes" id="UP000813461">
    <property type="component" value="Unassembled WGS sequence"/>
</dbReference>
<dbReference type="AlphaFoldDB" id="A0A8K0R6L2"/>
<feature type="compositionally biased region" description="Basic and acidic residues" evidence="1">
    <location>
        <begin position="235"/>
        <end position="248"/>
    </location>
</feature>
<dbReference type="PROSITE" id="PS51257">
    <property type="entry name" value="PROKAR_LIPOPROTEIN"/>
    <property type="match status" value="1"/>
</dbReference>
<gene>
    <name evidence="3" type="ORF">FB567DRAFT_549304</name>
</gene>
<comment type="caution">
    <text evidence="3">The sequence shown here is derived from an EMBL/GenBank/DDBJ whole genome shotgun (WGS) entry which is preliminary data.</text>
</comment>
<keyword evidence="4" id="KW-1185">Reference proteome</keyword>
<evidence type="ECO:0000313" key="4">
    <source>
        <dbReference type="Proteomes" id="UP000813461"/>
    </source>
</evidence>
<feature type="chain" id="PRO_5035478348" evidence="2">
    <location>
        <begin position="18"/>
        <end position="248"/>
    </location>
</feature>
<dbReference type="EMBL" id="JAGMVJ010000010">
    <property type="protein sequence ID" value="KAH7086865.1"/>
    <property type="molecule type" value="Genomic_DNA"/>
</dbReference>
<organism evidence="3 4">
    <name type="scientific">Paraphoma chrysanthemicola</name>
    <dbReference type="NCBI Taxonomy" id="798071"/>
    <lineage>
        <taxon>Eukaryota</taxon>
        <taxon>Fungi</taxon>
        <taxon>Dikarya</taxon>
        <taxon>Ascomycota</taxon>
        <taxon>Pezizomycotina</taxon>
        <taxon>Dothideomycetes</taxon>
        <taxon>Pleosporomycetidae</taxon>
        <taxon>Pleosporales</taxon>
        <taxon>Pleosporineae</taxon>
        <taxon>Phaeosphaeriaceae</taxon>
        <taxon>Paraphoma</taxon>
    </lineage>
</organism>
<keyword evidence="2" id="KW-0732">Signal</keyword>
<accession>A0A8K0R6L2</accession>